<gene>
    <name evidence="2" type="ORF">CLV94_2630</name>
</gene>
<dbReference type="Proteomes" id="UP000277579">
    <property type="component" value="Unassembled WGS sequence"/>
</dbReference>
<comment type="caution">
    <text evidence="2">The sequence shown here is derived from an EMBL/GenBank/DDBJ whole genome shotgun (WGS) entry which is preliminary data.</text>
</comment>
<keyword evidence="1" id="KW-0472">Membrane</keyword>
<evidence type="ECO:0000256" key="1">
    <source>
        <dbReference type="SAM" id="Phobius"/>
    </source>
</evidence>
<feature type="transmembrane region" description="Helical" evidence="1">
    <location>
        <begin position="12"/>
        <end position="30"/>
    </location>
</feature>
<evidence type="ECO:0000313" key="2">
    <source>
        <dbReference type="EMBL" id="RKS21993.1"/>
    </source>
</evidence>
<dbReference type="AlphaFoldDB" id="A0A495MB88"/>
<organism evidence="2 3">
    <name type="scientific">Flavobacterium endophyticum</name>
    <dbReference type="NCBI Taxonomy" id="1540163"/>
    <lineage>
        <taxon>Bacteria</taxon>
        <taxon>Pseudomonadati</taxon>
        <taxon>Bacteroidota</taxon>
        <taxon>Flavobacteriia</taxon>
        <taxon>Flavobacteriales</taxon>
        <taxon>Flavobacteriaceae</taxon>
        <taxon>Flavobacterium</taxon>
    </lineage>
</organism>
<accession>A0A495MB88</accession>
<keyword evidence="1" id="KW-0812">Transmembrane</keyword>
<feature type="transmembrane region" description="Helical" evidence="1">
    <location>
        <begin position="78"/>
        <end position="94"/>
    </location>
</feature>
<keyword evidence="1" id="KW-1133">Transmembrane helix</keyword>
<evidence type="ECO:0000313" key="3">
    <source>
        <dbReference type="Proteomes" id="UP000277579"/>
    </source>
</evidence>
<protein>
    <submittedName>
        <fullName evidence="2">Uncharacterized protein</fullName>
    </submittedName>
</protein>
<name>A0A495MB88_9FLAO</name>
<keyword evidence="3" id="KW-1185">Reference proteome</keyword>
<feature type="transmembrane region" description="Helical" evidence="1">
    <location>
        <begin position="42"/>
        <end position="66"/>
    </location>
</feature>
<proteinExistence type="predicted"/>
<reference evidence="2 3" key="1">
    <citation type="submission" date="2018-10" db="EMBL/GenBank/DDBJ databases">
        <title>Genomic Encyclopedia of Archaeal and Bacterial Type Strains, Phase II (KMG-II): from individual species to whole genera.</title>
        <authorList>
            <person name="Goeker M."/>
        </authorList>
    </citation>
    <scope>NUCLEOTIDE SEQUENCE [LARGE SCALE GENOMIC DNA]</scope>
    <source>
        <strain evidence="2 3">DSM 29537</strain>
    </source>
</reference>
<dbReference type="EMBL" id="RBLC01000003">
    <property type="protein sequence ID" value="RKS21993.1"/>
    <property type="molecule type" value="Genomic_DNA"/>
</dbReference>
<sequence length="95" mass="11133">MNNVHQGRSRLRMATVLLVILLLLFLYWFIGTQVNVYDRASVGAVFEILWFPAVVLTFFLPIFSAFQWYRDNWNIKSIFLLIVLLSIALLLWLAV</sequence>